<dbReference type="OrthoDB" id="3918601at2759"/>
<evidence type="ECO:0000313" key="4">
    <source>
        <dbReference type="EMBL" id="KIX04255.1"/>
    </source>
</evidence>
<feature type="transmembrane region" description="Helical" evidence="2">
    <location>
        <begin position="100"/>
        <end position="119"/>
    </location>
</feature>
<dbReference type="PANTHER" id="PTHR38794:SF3">
    <property type="entry name" value="INTEGRAL MEMBRANE PROTEIN"/>
    <property type="match status" value="1"/>
</dbReference>
<organism evidence="4 5">
    <name type="scientific">Rhinocladiella mackenziei CBS 650.93</name>
    <dbReference type="NCBI Taxonomy" id="1442369"/>
    <lineage>
        <taxon>Eukaryota</taxon>
        <taxon>Fungi</taxon>
        <taxon>Dikarya</taxon>
        <taxon>Ascomycota</taxon>
        <taxon>Pezizomycotina</taxon>
        <taxon>Eurotiomycetes</taxon>
        <taxon>Chaetothyriomycetidae</taxon>
        <taxon>Chaetothyriales</taxon>
        <taxon>Herpotrichiellaceae</taxon>
        <taxon>Rhinocladiella</taxon>
    </lineage>
</organism>
<protein>
    <recommendedName>
        <fullName evidence="3">Rhodopsin domain-containing protein</fullName>
    </recommendedName>
</protein>
<keyword evidence="5" id="KW-1185">Reference proteome</keyword>
<name>A0A0D2J5E9_9EURO</name>
<keyword evidence="2" id="KW-1133">Transmembrane helix</keyword>
<feature type="transmembrane region" description="Helical" evidence="2">
    <location>
        <begin position="21"/>
        <end position="45"/>
    </location>
</feature>
<feature type="transmembrane region" description="Helical" evidence="2">
    <location>
        <begin position="215"/>
        <end position="233"/>
    </location>
</feature>
<keyword evidence="2" id="KW-0472">Membrane</keyword>
<evidence type="ECO:0000256" key="1">
    <source>
        <dbReference type="SAM" id="MobiDB-lite"/>
    </source>
</evidence>
<dbReference type="InterPro" id="IPR049326">
    <property type="entry name" value="Rhodopsin_dom_fungi"/>
</dbReference>
<dbReference type="VEuPathDB" id="FungiDB:Z518_07809"/>
<dbReference type="AlphaFoldDB" id="A0A0D2J5E9"/>
<dbReference type="Pfam" id="PF20684">
    <property type="entry name" value="Fung_rhodopsin"/>
    <property type="match status" value="1"/>
</dbReference>
<accession>A0A0D2J5E9</accession>
<feature type="compositionally biased region" description="Basic and acidic residues" evidence="1">
    <location>
        <begin position="373"/>
        <end position="382"/>
    </location>
</feature>
<evidence type="ECO:0000256" key="2">
    <source>
        <dbReference type="SAM" id="Phobius"/>
    </source>
</evidence>
<gene>
    <name evidence="4" type="ORF">Z518_07809</name>
</gene>
<dbReference type="HOGENOM" id="CLU_036632_0_0_1"/>
<proteinExistence type="predicted"/>
<feature type="region of interest" description="Disordered" evidence="1">
    <location>
        <begin position="359"/>
        <end position="382"/>
    </location>
</feature>
<keyword evidence="2" id="KW-0812">Transmembrane</keyword>
<dbReference type="GeneID" id="25295880"/>
<evidence type="ECO:0000259" key="3">
    <source>
        <dbReference type="Pfam" id="PF20684"/>
    </source>
</evidence>
<feature type="compositionally biased region" description="Polar residues" evidence="1">
    <location>
        <begin position="306"/>
        <end position="322"/>
    </location>
</feature>
<feature type="region of interest" description="Disordered" evidence="1">
    <location>
        <begin position="277"/>
        <end position="336"/>
    </location>
</feature>
<reference evidence="4 5" key="1">
    <citation type="submission" date="2015-01" db="EMBL/GenBank/DDBJ databases">
        <title>The Genome Sequence of Rhinocladiella mackenzie CBS 650.93.</title>
        <authorList>
            <consortium name="The Broad Institute Genomics Platform"/>
            <person name="Cuomo C."/>
            <person name="de Hoog S."/>
            <person name="Gorbushina A."/>
            <person name="Stielow B."/>
            <person name="Teixiera M."/>
            <person name="Abouelleil A."/>
            <person name="Chapman S.B."/>
            <person name="Priest M."/>
            <person name="Young S.K."/>
            <person name="Wortman J."/>
            <person name="Nusbaum C."/>
            <person name="Birren B."/>
        </authorList>
    </citation>
    <scope>NUCLEOTIDE SEQUENCE [LARGE SCALE GENOMIC DNA]</scope>
    <source>
        <strain evidence="4 5">CBS 650.93</strain>
    </source>
</reference>
<feature type="transmembrane region" description="Helical" evidence="2">
    <location>
        <begin position="139"/>
        <end position="162"/>
    </location>
</feature>
<dbReference type="Proteomes" id="UP000053617">
    <property type="component" value="Unassembled WGS sequence"/>
</dbReference>
<feature type="transmembrane region" description="Helical" evidence="2">
    <location>
        <begin position="174"/>
        <end position="195"/>
    </location>
</feature>
<sequence>MAVVSKVVSRLQLTFMKLYDWLIVSSTITALVQTTCVIAACKNGLGQHRDAISPDRFAIFSKYMYAAQMLFIIANALAKASVIFFIMAISPQRQIQQSSYTLLVIIAGWTISGVFALAFQCPLPHPWMFVEGKCVSREALSLFLGIVNILTDISLIVIPWVMMWWVQTHTRIKYQVMALFGSRIIVPIFVVFQLLTYRDFYESDDRSWAMTAPAIWSQLVMNLSILTACIPSLKTVLDMFKSGTSLFTVPAQYQSEMDNSSQGLRSRLATAISHRFASKRSANRSQNDTTHSSRDWPTKPMKAVSGQHSVQVSSAVRNQSNVKDIPERSESQRSLTENTIMRTVAYEVEYEDMIATPHVGELDDQSRVSMSSEEQHSRAKAK</sequence>
<dbReference type="PANTHER" id="PTHR38794">
    <property type="entry name" value="INTEGRAL MEMBRANE PROTEIN"/>
    <property type="match status" value="1"/>
</dbReference>
<dbReference type="EMBL" id="KN847479">
    <property type="protein sequence ID" value="KIX04255.1"/>
    <property type="molecule type" value="Genomic_DNA"/>
</dbReference>
<dbReference type="RefSeq" id="XP_013271391.1">
    <property type="nucleotide sequence ID" value="XM_013415937.1"/>
</dbReference>
<evidence type="ECO:0000313" key="5">
    <source>
        <dbReference type="Proteomes" id="UP000053617"/>
    </source>
</evidence>
<feature type="transmembrane region" description="Helical" evidence="2">
    <location>
        <begin position="65"/>
        <end position="88"/>
    </location>
</feature>
<dbReference type="STRING" id="1442369.A0A0D2J5E9"/>
<feature type="domain" description="Rhodopsin" evidence="3">
    <location>
        <begin position="7"/>
        <end position="238"/>
    </location>
</feature>